<dbReference type="InterPro" id="IPR016187">
    <property type="entry name" value="CTDL_fold"/>
</dbReference>
<dbReference type="InterPro" id="IPR001304">
    <property type="entry name" value="C-type_lectin-like"/>
</dbReference>
<keyword evidence="2" id="KW-1133">Transmembrane helix</keyword>
<dbReference type="InterPro" id="IPR050111">
    <property type="entry name" value="C-type_lectin/snaclec_domain"/>
</dbReference>
<keyword evidence="1" id="KW-1015">Disulfide bond</keyword>
<evidence type="ECO:0000256" key="1">
    <source>
        <dbReference type="ARBA" id="ARBA00023157"/>
    </source>
</evidence>
<feature type="transmembrane region" description="Helical" evidence="2">
    <location>
        <begin position="98"/>
        <end position="122"/>
    </location>
</feature>
<dbReference type="SUPFAM" id="SSF56436">
    <property type="entry name" value="C-type lectin-like"/>
    <property type="match status" value="1"/>
</dbReference>
<dbReference type="Proteomes" id="UP000735302">
    <property type="component" value="Unassembled WGS sequence"/>
</dbReference>
<sequence>MSKTIEVQLKSNSGAHWIGLSDQHKEGRWRWLNGNNTVIYKNWAPGQPSNHQVLGHKEGQDCGEVGRYKSGQWNDHDCITAQKFICEKPAKNAIQLKVGVLIGIIIAAILVLCGAIIAGVFFGPKLYPRVRERMGKKMGSAINVTNTIAQSM</sequence>
<dbReference type="Gene3D" id="3.10.100.10">
    <property type="entry name" value="Mannose-Binding Protein A, subunit A"/>
    <property type="match status" value="1"/>
</dbReference>
<proteinExistence type="predicted"/>
<dbReference type="PANTHER" id="PTHR22803">
    <property type="entry name" value="MANNOSE, PHOSPHOLIPASE, LECTIN RECEPTOR RELATED"/>
    <property type="match status" value="1"/>
</dbReference>
<gene>
    <name evidence="4" type="ORF">PoB_002454700</name>
</gene>
<evidence type="ECO:0000256" key="2">
    <source>
        <dbReference type="SAM" id="Phobius"/>
    </source>
</evidence>
<keyword evidence="2" id="KW-0472">Membrane</keyword>
<organism evidence="4 5">
    <name type="scientific">Plakobranchus ocellatus</name>
    <dbReference type="NCBI Taxonomy" id="259542"/>
    <lineage>
        <taxon>Eukaryota</taxon>
        <taxon>Metazoa</taxon>
        <taxon>Spiralia</taxon>
        <taxon>Lophotrochozoa</taxon>
        <taxon>Mollusca</taxon>
        <taxon>Gastropoda</taxon>
        <taxon>Heterobranchia</taxon>
        <taxon>Euthyneura</taxon>
        <taxon>Panpulmonata</taxon>
        <taxon>Sacoglossa</taxon>
        <taxon>Placobranchoidea</taxon>
        <taxon>Plakobranchidae</taxon>
        <taxon>Plakobranchus</taxon>
    </lineage>
</organism>
<comment type="caution">
    <text evidence="4">The sequence shown here is derived from an EMBL/GenBank/DDBJ whole genome shotgun (WGS) entry which is preliminary data.</text>
</comment>
<dbReference type="EMBL" id="BLXT01002832">
    <property type="protein sequence ID" value="GFN98041.1"/>
    <property type="molecule type" value="Genomic_DNA"/>
</dbReference>
<keyword evidence="2" id="KW-0812">Transmembrane</keyword>
<feature type="domain" description="C-type lectin" evidence="3">
    <location>
        <begin position="17"/>
        <end position="87"/>
    </location>
</feature>
<reference evidence="4 5" key="1">
    <citation type="journal article" date="2021" name="Elife">
        <title>Chloroplast acquisition without the gene transfer in kleptoplastic sea slugs, Plakobranchus ocellatus.</title>
        <authorList>
            <person name="Maeda T."/>
            <person name="Takahashi S."/>
            <person name="Yoshida T."/>
            <person name="Shimamura S."/>
            <person name="Takaki Y."/>
            <person name="Nagai Y."/>
            <person name="Toyoda A."/>
            <person name="Suzuki Y."/>
            <person name="Arimoto A."/>
            <person name="Ishii H."/>
            <person name="Satoh N."/>
            <person name="Nishiyama T."/>
            <person name="Hasebe M."/>
            <person name="Maruyama T."/>
            <person name="Minagawa J."/>
            <person name="Obokata J."/>
            <person name="Shigenobu S."/>
        </authorList>
    </citation>
    <scope>NUCLEOTIDE SEQUENCE [LARGE SCALE GENOMIC DNA]</scope>
</reference>
<evidence type="ECO:0000313" key="4">
    <source>
        <dbReference type="EMBL" id="GFN98041.1"/>
    </source>
</evidence>
<dbReference type="Pfam" id="PF00059">
    <property type="entry name" value="Lectin_C"/>
    <property type="match status" value="1"/>
</dbReference>
<dbReference type="InterPro" id="IPR016186">
    <property type="entry name" value="C-type_lectin-like/link_sf"/>
</dbReference>
<protein>
    <submittedName>
        <fullName evidence="4">Collectin-12</fullName>
    </submittedName>
</protein>
<keyword evidence="5" id="KW-1185">Reference proteome</keyword>
<dbReference type="AlphaFoldDB" id="A0AAV3ZSB5"/>
<evidence type="ECO:0000313" key="5">
    <source>
        <dbReference type="Proteomes" id="UP000735302"/>
    </source>
</evidence>
<dbReference type="PROSITE" id="PS50041">
    <property type="entry name" value="C_TYPE_LECTIN_2"/>
    <property type="match status" value="1"/>
</dbReference>
<dbReference type="PROSITE" id="PS00615">
    <property type="entry name" value="C_TYPE_LECTIN_1"/>
    <property type="match status" value="1"/>
</dbReference>
<accession>A0AAV3ZSB5</accession>
<dbReference type="InterPro" id="IPR018378">
    <property type="entry name" value="C-type_lectin_CS"/>
</dbReference>
<evidence type="ECO:0000259" key="3">
    <source>
        <dbReference type="PROSITE" id="PS50041"/>
    </source>
</evidence>
<name>A0AAV3ZSB5_9GAST</name>